<evidence type="ECO:0000313" key="1">
    <source>
        <dbReference type="EMBL" id="JAA89973.1"/>
    </source>
</evidence>
<dbReference type="EMBL" id="GAIX01002587">
    <property type="protein sequence ID" value="JAA89973.1"/>
    <property type="molecule type" value="Transcribed_RNA"/>
</dbReference>
<proteinExistence type="predicted"/>
<accession>S4PJL2</accession>
<protein>
    <submittedName>
        <fullName evidence="1">Uncharacterized protein</fullName>
    </submittedName>
</protein>
<name>S4PJL2_9NEOP</name>
<dbReference type="AlphaFoldDB" id="S4PJL2"/>
<reference evidence="1" key="2">
    <citation type="submission" date="2013-05" db="EMBL/GenBank/DDBJ databases">
        <authorList>
            <person name="Carter J.-M."/>
            <person name="Baker S.C."/>
            <person name="Pink R."/>
            <person name="Carter D.R.F."/>
            <person name="Collins A."/>
            <person name="Tomlin J."/>
            <person name="Gibbs M."/>
            <person name="Breuker C.J."/>
        </authorList>
    </citation>
    <scope>NUCLEOTIDE SEQUENCE</scope>
    <source>
        <tissue evidence="1">Ovary</tissue>
    </source>
</reference>
<reference evidence="1" key="1">
    <citation type="journal article" date="2013" name="BMC Genomics">
        <title>Unscrambling butterfly oogenesis.</title>
        <authorList>
            <person name="Carter J.M."/>
            <person name="Baker S.C."/>
            <person name="Pink R."/>
            <person name="Carter D.R."/>
            <person name="Collins A."/>
            <person name="Tomlin J."/>
            <person name="Gibbs M."/>
            <person name="Breuker C.J."/>
        </authorList>
    </citation>
    <scope>NUCLEOTIDE SEQUENCE</scope>
    <source>
        <tissue evidence="1">Ovary</tissue>
    </source>
</reference>
<sequence>MYLIIAFKINVSLRKSSREGITRRVPDYCMPIELTLLPISRYSRLKMSLIHFGYKECFKRKILKYCIVK</sequence>
<organism evidence="1">
    <name type="scientific">Pararge aegeria</name>
    <name type="common">speckled wood butterfly</name>
    <dbReference type="NCBI Taxonomy" id="116150"/>
    <lineage>
        <taxon>Eukaryota</taxon>
        <taxon>Metazoa</taxon>
        <taxon>Ecdysozoa</taxon>
        <taxon>Arthropoda</taxon>
        <taxon>Hexapoda</taxon>
        <taxon>Insecta</taxon>
        <taxon>Pterygota</taxon>
        <taxon>Neoptera</taxon>
        <taxon>Endopterygota</taxon>
        <taxon>Lepidoptera</taxon>
        <taxon>Glossata</taxon>
        <taxon>Ditrysia</taxon>
        <taxon>Papilionoidea</taxon>
        <taxon>Nymphalidae</taxon>
        <taxon>Satyrinae</taxon>
        <taxon>Satyrini</taxon>
        <taxon>Parargina</taxon>
        <taxon>Pararge</taxon>
    </lineage>
</organism>